<evidence type="ECO:0000256" key="6">
    <source>
        <dbReference type="ARBA" id="ARBA00023136"/>
    </source>
</evidence>
<evidence type="ECO:0000256" key="4">
    <source>
        <dbReference type="ARBA" id="ARBA00022801"/>
    </source>
</evidence>
<protein>
    <recommendedName>
        <fullName evidence="12">Alkaline ceramidase</fullName>
    </recommendedName>
</protein>
<keyword evidence="5 9" id="KW-1133">Transmembrane helix</keyword>
<evidence type="ECO:0000256" key="2">
    <source>
        <dbReference type="ARBA" id="ARBA00009780"/>
    </source>
</evidence>
<feature type="binding site" evidence="7">
    <location>
        <position position="25"/>
    </location>
    <ligand>
        <name>Ca(2+)</name>
        <dbReference type="ChEBI" id="CHEBI:29108"/>
    </ligand>
</feature>
<keyword evidence="8" id="KW-0862">Zinc</keyword>
<keyword evidence="7" id="KW-0479">Metal-binding</keyword>
<dbReference type="EMBL" id="BLLK01000062">
    <property type="protein sequence ID" value="GFH58757.1"/>
    <property type="molecule type" value="Genomic_DNA"/>
</dbReference>
<feature type="binding site" evidence="7">
    <location>
        <position position="14"/>
    </location>
    <ligand>
        <name>Ca(2+)</name>
        <dbReference type="ChEBI" id="CHEBI:29108"/>
    </ligand>
</feature>
<dbReference type="GO" id="GO:0046513">
    <property type="term" value="P:ceramide biosynthetic process"/>
    <property type="evidence" value="ECO:0007669"/>
    <property type="project" value="TreeGrafter"/>
</dbReference>
<feature type="binding site" evidence="7">
    <location>
        <position position="11"/>
    </location>
    <ligand>
        <name>Ca(2+)</name>
        <dbReference type="ChEBI" id="CHEBI:29108"/>
    </ligand>
</feature>
<keyword evidence="6 9" id="KW-0472">Membrane</keyword>
<comment type="subcellular location">
    <subcellularLocation>
        <location evidence="1">Membrane</location>
        <topology evidence="1">Multi-pass membrane protein</topology>
    </subcellularLocation>
</comment>
<feature type="binding site" evidence="7">
    <location>
        <position position="16"/>
    </location>
    <ligand>
        <name>Ca(2+)</name>
        <dbReference type="ChEBI" id="CHEBI:29108"/>
    </ligand>
</feature>
<dbReference type="GO" id="GO:0046872">
    <property type="term" value="F:metal ion binding"/>
    <property type="evidence" value="ECO:0007669"/>
    <property type="project" value="UniProtKB-KW"/>
</dbReference>
<dbReference type="PANTHER" id="PTHR46187">
    <property type="entry name" value="ALKALINE CERAMIDASE 3"/>
    <property type="match status" value="1"/>
</dbReference>
<dbReference type="PANTHER" id="PTHR46187:SF3">
    <property type="entry name" value="ALKALINE CERAMIDASE 3"/>
    <property type="match status" value="1"/>
</dbReference>
<dbReference type="InterPro" id="IPR008901">
    <property type="entry name" value="ACER"/>
</dbReference>
<keyword evidence="11" id="KW-1185">Reference proteome</keyword>
<keyword evidence="3 9" id="KW-0812">Transmembrane</keyword>
<feature type="transmembrane region" description="Helical" evidence="9">
    <location>
        <begin position="57"/>
        <end position="80"/>
    </location>
</feature>
<feature type="binding site" evidence="8">
    <location>
        <position position="73"/>
    </location>
    <ligand>
        <name>Zn(2+)</name>
        <dbReference type="ChEBI" id="CHEBI:29105"/>
        <note>catalytic</note>
    </ligand>
</feature>
<feature type="transmembrane region" description="Helical" evidence="9">
    <location>
        <begin position="25"/>
        <end position="45"/>
    </location>
</feature>
<feature type="transmembrane region" description="Helical" evidence="9">
    <location>
        <begin position="208"/>
        <end position="228"/>
    </location>
</feature>
<dbReference type="GO" id="GO:0005789">
    <property type="term" value="C:endoplasmic reticulum membrane"/>
    <property type="evidence" value="ECO:0007669"/>
    <property type="project" value="TreeGrafter"/>
</dbReference>
<evidence type="ECO:0000256" key="3">
    <source>
        <dbReference type="ARBA" id="ARBA00022692"/>
    </source>
</evidence>
<proteinExistence type="inferred from homology"/>
<keyword evidence="7" id="KW-0106">Calcium</keyword>
<comment type="similarity">
    <text evidence="2">Belongs to the alkaline ceramidase family.</text>
</comment>
<evidence type="ECO:0000256" key="7">
    <source>
        <dbReference type="PIRSR" id="PIRSR608901-1"/>
    </source>
</evidence>
<feature type="transmembrane region" description="Helical" evidence="9">
    <location>
        <begin position="171"/>
        <end position="188"/>
    </location>
</feature>
<comment type="cofactor">
    <cofactor evidence="8">
        <name>Zn(2+)</name>
        <dbReference type="ChEBI" id="CHEBI:29105"/>
    </cofactor>
</comment>
<dbReference type="GO" id="GO:0046514">
    <property type="term" value="P:ceramide catabolic process"/>
    <property type="evidence" value="ECO:0007669"/>
    <property type="project" value="TreeGrafter"/>
</dbReference>
<feature type="transmembrane region" description="Helical" evidence="9">
    <location>
        <begin position="136"/>
        <end position="159"/>
    </location>
</feature>
<feature type="binding site" evidence="8">
    <location>
        <position position="207"/>
    </location>
    <ligand>
        <name>Zn(2+)</name>
        <dbReference type="ChEBI" id="CHEBI:29105"/>
        <note>catalytic</note>
    </ligand>
</feature>
<evidence type="ECO:0008006" key="12">
    <source>
        <dbReference type="Google" id="ProtNLM"/>
    </source>
</evidence>
<dbReference type="AlphaFoldDB" id="A0AAD3HCH0"/>
<evidence type="ECO:0000256" key="9">
    <source>
        <dbReference type="SAM" id="Phobius"/>
    </source>
</evidence>
<evidence type="ECO:0000256" key="1">
    <source>
        <dbReference type="ARBA" id="ARBA00004141"/>
    </source>
</evidence>
<name>A0AAD3HCH0_9STRA</name>
<sequence length="257" mass="29344">MSWLPHTSSIDFCEDNYKVTDAIVEFHNCWSSLIGISCFGLLGFMKNDVTNEMRNKLAYLILFFIGVGSAGLHGTLHWVFQSSDELPMIYMVTVMNFMAIEANSARGVSKYPYLPTILTIVMIAETLIYYKFQQFYSVFIITYTLFTLFHFYLMYNLVIREKKGGSVSNKLWKYHHIAYTGSFLFCWLPDMLHCDVVNVLPTGFTLHVFWHIGAGFGAYCGVIILELIRCEALGIPIELSSLFGCIPYLRGVKSKSD</sequence>
<evidence type="ECO:0000313" key="11">
    <source>
        <dbReference type="Proteomes" id="UP001054902"/>
    </source>
</evidence>
<dbReference type="Proteomes" id="UP001054902">
    <property type="component" value="Unassembled WGS sequence"/>
</dbReference>
<evidence type="ECO:0000256" key="8">
    <source>
        <dbReference type="PIRSR" id="PIRSR608901-2"/>
    </source>
</evidence>
<dbReference type="Pfam" id="PF05875">
    <property type="entry name" value="Ceramidase"/>
    <property type="match status" value="1"/>
</dbReference>
<evidence type="ECO:0000313" key="10">
    <source>
        <dbReference type="EMBL" id="GFH58757.1"/>
    </source>
</evidence>
<gene>
    <name evidence="10" type="ORF">CTEN210_15233</name>
</gene>
<reference evidence="10 11" key="1">
    <citation type="journal article" date="2021" name="Sci. Rep.">
        <title>The genome of the diatom Chaetoceros tenuissimus carries an ancient integrated fragment of an extant virus.</title>
        <authorList>
            <person name="Hongo Y."/>
            <person name="Kimura K."/>
            <person name="Takaki Y."/>
            <person name="Yoshida Y."/>
            <person name="Baba S."/>
            <person name="Kobayashi G."/>
            <person name="Nagasaki K."/>
            <person name="Hano T."/>
            <person name="Tomaru Y."/>
        </authorList>
    </citation>
    <scope>NUCLEOTIDE SEQUENCE [LARGE SCALE GENOMIC DNA]</scope>
    <source>
        <strain evidence="10 11">NIES-3715</strain>
    </source>
</reference>
<dbReference type="GO" id="GO:0016811">
    <property type="term" value="F:hydrolase activity, acting on carbon-nitrogen (but not peptide) bonds, in linear amides"/>
    <property type="evidence" value="ECO:0007669"/>
    <property type="project" value="InterPro"/>
</dbReference>
<accession>A0AAD3HCH0</accession>
<comment type="caution">
    <text evidence="10">The sequence shown here is derived from an EMBL/GenBank/DDBJ whole genome shotgun (WGS) entry which is preliminary data.</text>
</comment>
<feature type="binding site" evidence="8">
    <location>
        <position position="211"/>
    </location>
    <ligand>
        <name>Zn(2+)</name>
        <dbReference type="ChEBI" id="CHEBI:29105"/>
        <note>catalytic</note>
    </ligand>
</feature>
<evidence type="ECO:0000256" key="5">
    <source>
        <dbReference type="ARBA" id="ARBA00022989"/>
    </source>
</evidence>
<organism evidence="10 11">
    <name type="scientific">Chaetoceros tenuissimus</name>
    <dbReference type="NCBI Taxonomy" id="426638"/>
    <lineage>
        <taxon>Eukaryota</taxon>
        <taxon>Sar</taxon>
        <taxon>Stramenopiles</taxon>
        <taxon>Ochrophyta</taxon>
        <taxon>Bacillariophyta</taxon>
        <taxon>Coscinodiscophyceae</taxon>
        <taxon>Chaetocerotophycidae</taxon>
        <taxon>Chaetocerotales</taxon>
        <taxon>Chaetocerotaceae</taxon>
        <taxon>Chaetoceros</taxon>
    </lineage>
</organism>
<keyword evidence="4" id="KW-0378">Hydrolase</keyword>